<keyword evidence="14" id="KW-0496">Mitochondrion</keyword>
<dbReference type="PROSITE" id="PS51384">
    <property type="entry name" value="FAD_FR"/>
    <property type="match status" value="1"/>
</dbReference>
<feature type="binding site" evidence="14">
    <location>
        <begin position="629"/>
        <end position="630"/>
    </location>
    <ligand>
        <name>NADP(+)</name>
        <dbReference type="ChEBI" id="CHEBI:58349"/>
    </ligand>
</feature>
<dbReference type="InterPro" id="IPR001433">
    <property type="entry name" value="OxRdtase_FAD/NAD-bd"/>
</dbReference>
<dbReference type="InterPro" id="IPR023173">
    <property type="entry name" value="NADPH_Cyt_P450_Rdtase_alpha"/>
</dbReference>
<dbReference type="GO" id="GO:0005789">
    <property type="term" value="C:endoplasmic reticulum membrane"/>
    <property type="evidence" value="ECO:0007669"/>
    <property type="project" value="UniProtKB-SubCell"/>
</dbReference>
<feature type="binding site" evidence="14">
    <location>
        <begin position="635"/>
        <end position="639"/>
    </location>
    <ligand>
        <name>NADP(+)</name>
        <dbReference type="ChEBI" id="CHEBI:58349"/>
    </ligand>
</feature>
<dbReference type="GO" id="GO:0006696">
    <property type="term" value="P:ergosterol biosynthetic process"/>
    <property type="evidence" value="ECO:0007669"/>
    <property type="project" value="UniProtKB-UniRule"/>
</dbReference>
<dbReference type="PRINTS" id="PR00371">
    <property type="entry name" value="FPNCR"/>
</dbReference>
<evidence type="ECO:0000256" key="1">
    <source>
        <dbReference type="ARBA" id="ARBA00022630"/>
    </source>
</evidence>
<dbReference type="FunFam" id="3.40.50.360:FF:000024">
    <property type="entry name" value="NADPH--cytochrome P450 reductase"/>
    <property type="match status" value="1"/>
</dbReference>
<feature type="binding site" evidence="14">
    <location>
        <position position="485"/>
    </location>
    <ligand>
        <name>FAD</name>
        <dbReference type="ChEBI" id="CHEBI:57692"/>
    </ligand>
</feature>
<dbReference type="CDD" id="cd06204">
    <property type="entry name" value="CYPOR"/>
    <property type="match status" value="1"/>
</dbReference>
<evidence type="ECO:0000256" key="10">
    <source>
        <dbReference type="ARBA" id="ARBA00023011"/>
    </source>
</evidence>
<evidence type="ECO:0000256" key="9">
    <source>
        <dbReference type="ARBA" id="ARBA00023002"/>
    </source>
</evidence>
<comment type="catalytic activity">
    <reaction evidence="14 15">
        <text>2 oxidized [cytochrome P450] + NADPH = 2 reduced [cytochrome P450] + NADP(+) + H(+)</text>
        <dbReference type="Rhea" id="RHEA:24040"/>
        <dbReference type="Rhea" id="RHEA-COMP:14627"/>
        <dbReference type="Rhea" id="RHEA-COMP:14628"/>
        <dbReference type="ChEBI" id="CHEBI:15378"/>
        <dbReference type="ChEBI" id="CHEBI:55376"/>
        <dbReference type="ChEBI" id="CHEBI:57783"/>
        <dbReference type="ChEBI" id="CHEBI:58349"/>
        <dbReference type="ChEBI" id="CHEBI:60344"/>
        <dbReference type="EC" id="1.6.2.4"/>
    </reaction>
</comment>
<dbReference type="GO" id="GO:0005829">
    <property type="term" value="C:cytosol"/>
    <property type="evidence" value="ECO:0007669"/>
    <property type="project" value="TreeGrafter"/>
</dbReference>
<dbReference type="SUPFAM" id="SSF52218">
    <property type="entry name" value="Flavoproteins"/>
    <property type="match status" value="1"/>
</dbReference>
<dbReference type="Gene3D" id="3.40.50.360">
    <property type="match status" value="1"/>
</dbReference>
<dbReference type="InterPro" id="IPR003097">
    <property type="entry name" value="CysJ-like_FAD-binding"/>
</dbReference>
<comment type="caution">
    <text evidence="18">The sequence shown here is derived from an EMBL/GenBank/DDBJ whole genome shotgun (WGS) entry which is preliminary data.</text>
</comment>
<evidence type="ECO:0000256" key="14">
    <source>
        <dbReference type="HAMAP-Rule" id="MF_03212"/>
    </source>
</evidence>
<evidence type="ECO:0000313" key="19">
    <source>
        <dbReference type="Proteomes" id="UP000789831"/>
    </source>
</evidence>
<dbReference type="Pfam" id="PF00175">
    <property type="entry name" value="NAD_binding_1"/>
    <property type="match status" value="1"/>
</dbReference>
<keyword evidence="2 14" id="KW-0288">FMN</keyword>
<dbReference type="InterPro" id="IPR039261">
    <property type="entry name" value="FNR_nucleotide-bd"/>
</dbReference>
<comment type="subcellular location">
    <subcellularLocation>
        <location evidence="14">Endoplasmic reticulum membrane</location>
        <topology evidence="14">Single-pass membrane protein</topology>
        <orientation evidence="14">Cytoplasmic side</orientation>
    </subcellularLocation>
    <subcellularLocation>
        <location evidence="14">Mitochondrion outer membrane</location>
        <topology evidence="14">Single-pass membrane protein</topology>
        <orientation evidence="14">Cytoplasmic side</orientation>
    </subcellularLocation>
    <subcellularLocation>
        <location evidence="14">Cell membrane</location>
        <topology evidence="14">Single-pass membrane protein</topology>
        <orientation evidence="14">Cytoplasmic side</orientation>
    </subcellularLocation>
</comment>
<feature type="binding site" evidence="14">
    <location>
        <position position="567"/>
    </location>
    <ligand>
        <name>NADP(+)</name>
        <dbReference type="ChEBI" id="CHEBI:58349"/>
    </ligand>
</feature>
<evidence type="ECO:0000313" key="18">
    <source>
        <dbReference type="EMBL" id="CAG8475487.1"/>
    </source>
</evidence>
<feature type="binding site" evidence="14">
    <location>
        <begin position="180"/>
        <end position="189"/>
    </location>
    <ligand>
        <name>FMN</name>
        <dbReference type="ChEBI" id="CHEBI:58210"/>
    </ligand>
</feature>
<feature type="binding site" evidence="14">
    <location>
        <position position="710"/>
    </location>
    <ligand>
        <name>FAD</name>
        <dbReference type="ChEBI" id="CHEBI:57692"/>
    </ligand>
</feature>
<dbReference type="InterPro" id="IPR029039">
    <property type="entry name" value="Flavoprotein-like_sf"/>
</dbReference>
<dbReference type="InterPro" id="IPR001709">
    <property type="entry name" value="Flavoprot_Pyr_Nucl_cyt_Rdtase"/>
</dbReference>
<comment type="similarity">
    <text evidence="14">Belongs to the NADPH--cytochrome P450 reductase family.</text>
</comment>
<comment type="caution">
    <text evidence="14">Lacks conserved residue(s) required for the propagation of feature annotation.</text>
</comment>
<accession>A0A9N8W350</accession>
<evidence type="ECO:0000256" key="5">
    <source>
        <dbReference type="ARBA" id="ARBA00022827"/>
    </source>
</evidence>
<gene>
    <name evidence="18" type="ORF">AGERDE_LOCUS2956</name>
</gene>
<dbReference type="Gene3D" id="1.20.990.10">
    <property type="entry name" value="NADPH-cytochrome p450 Reductase, Chain A, domain 3"/>
    <property type="match status" value="1"/>
</dbReference>
<dbReference type="SUPFAM" id="SSF63380">
    <property type="entry name" value="Riboflavin synthase domain-like"/>
    <property type="match status" value="1"/>
</dbReference>
<evidence type="ECO:0000256" key="12">
    <source>
        <dbReference type="ARBA" id="ARBA00023166"/>
    </source>
</evidence>
<keyword evidence="5 14" id="KW-0274">FAD</keyword>
<evidence type="ECO:0000259" key="17">
    <source>
        <dbReference type="PROSITE" id="PS51384"/>
    </source>
</evidence>
<keyword evidence="4 14" id="KW-0256">Endoplasmic reticulum</keyword>
<dbReference type="GO" id="GO:0005886">
    <property type="term" value="C:plasma membrane"/>
    <property type="evidence" value="ECO:0007669"/>
    <property type="project" value="UniProtKB-SubCell"/>
</dbReference>
<dbReference type="EMBL" id="CAJVPL010000264">
    <property type="protein sequence ID" value="CAG8475487.1"/>
    <property type="molecule type" value="Genomic_DNA"/>
</dbReference>
<evidence type="ECO:0000256" key="15">
    <source>
        <dbReference type="PIRNR" id="PIRNR000208"/>
    </source>
</evidence>
<keyword evidence="8 14" id="KW-1133">Transmembrane helix</keyword>
<feature type="binding site" evidence="14">
    <location>
        <position position="215"/>
    </location>
    <ligand>
        <name>FMN</name>
        <dbReference type="ChEBI" id="CHEBI:58210"/>
    </ligand>
</feature>
<comment type="similarity">
    <text evidence="14 15">In the C-terminal section; belongs to the flavoprotein pyridine nucleotide cytochrome reductase family.</text>
</comment>
<dbReference type="AlphaFoldDB" id="A0A9N8W350"/>
<dbReference type="FunFam" id="3.40.50.80:FF:000001">
    <property type="entry name" value="NADPH--cytochrome P450 reductase 1"/>
    <property type="match status" value="1"/>
</dbReference>
<keyword evidence="1 14" id="KW-0285">Flavoprotein</keyword>
<feature type="binding site" evidence="14">
    <location>
        <position position="302"/>
    </location>
    <ligand>
        <name>NADP(+)</name>
        <dbReference type="ChEBI" id="CHEBI:58349"/>
    </ligand>
</feature>
<keyword evidence="14" id="KW-0443">Lipid metabolism</keyword>
<evidence type="ECO:0000256" key="8">
    <source>
        <dbReference type="ARBA" id="ARBA00022989"/>
    </source>
</evidence>
<dbReference type="GO" id="GO:0003958">
    <property type="term" value="F:NADPH-hemoprotein reductase activity"/>
    <property type="evidence" value="ECO:0007669"/>
    <property type="project" value="UniProtKB-UniRule"/>
</dbReference>
<keyword evidence="13 14" id="KW-0753">Steroid metabolism</keyword>
<comment type="similarity">
    <text evidence="14">In the N-terminal section; belongs to the flavodoxin family.</text>
</comment>
<keyword evidence="11 14" id="KW-0472">Membrane</keyword>
<feature type="binding site" evidence="14">
    <location>
        <begin position="461"/>
        <end position="464"/>
    </location>
    <ligand>
        <name>FAD</name>
        <dbReference type="ChEBI" id="CHEBI:57692"/>
    </ligand>
</feature>
<evidence type="ECO:0000259" key="16">
    <source>
        <dbReference type="PROSITE" id="PS50902"/>
    </source>
</evidence>
<evidence type="ECO:0000256" key="13">
    <source>
        <dbReference type="ARBA" id="ARBA00023221"/>
    </source>
</evidence>
<feature type="transmembrane region" description="Helical" evidence="14">
    <location>
        <begin position="12"/>
        <end position="34"/>
    </location>
</feature>
<keyword evidence="3 14" id="KW-0812">Transmembrane</keyword>
<dbReference type="Proteomes" id="UP000789831">
    <property type="component" value="Unassembled WGS sequence"/>
</dbReference>
<keyword evidence="14" id="KW-1003">Cell membrane</keyword>
<dbReference type="SUPFAM" id="SSF52343">
    <property type="entry name" value="Ferredoxin reductase-like, C-terminal NADP-linked domain"/>
    <property type="match status" value="1"/>
</dbReference>
<proteinExistence type="inferred from homology"/>
<feature type="binding site" evidence="14">
    <location>
        <position position="672"/>
    </location>
    <ligand>
        <name>NADP(+)</name>
        <dbReference type="ChEBI" id="CHEBI:58349"/>
    </ligand>
</feature>
<feature type="binding site" evidence="14">
    <location>
        <begin position="83"/>
        <end position="88"/>
    </location>
    <ligand>
        <name>FMN</name>
        <dbReference type="ChEBI" id="CHEBI:58210"/>
    </ligand>
</feature>
<keyword evidence="14" id="KW-1000">Mitochondrion outer membrane</keyword>
<keyword evidence="6 14" id="KW-0521">NADP</keyword>
<dbReference type="OrthoDB" id="1856718at2759"/>
<evidence type="ECO:0000256" key="7">
    <source>
        <dbReference type="ARBA" id="ARBA00022955"/>
    </source>
</evidence>
<dbReference type="HAMAP" id="MF_03212">
    <property type="entry name" value="NCPR"/>
    <property type="match status" value="1"/>
</dbReference>
<keyword evidence="7 14" id="KW-0752">Steroid biosynthesis</keyword>
<dbReference type="PROSITE" id="PS50902">
    <property type="entry name" value="FLAVODOXIN_LIKE"/>
    <property type="match status" value="1"/>
</dbReference>
<feature type="domain" description="Flavodoxin-like" evidence="16">
    <location>
        <begin position="77"/>
        <end position="231"/>
    </location>
</feature>
<keyword evidence="10 14" id="KW-0756">Sterol biosynthesis</keyword>
<keyword evidence="9 14" id="KW-0560">Oxidoreductase</keyword>
<evidence type="ECO:0000256" key="6">
    <source>
        <dbReference type="ARBA" id="ARBA00022857"/>
    </source>
</evidence>
<evidence type="ECO:0000256" key="11">
    <source>
        <dbReference type="ARBA" id="ARBA00023136"/>
    </source>
</evidence>
<reference evidence="18" key="1">
    <citation type="submission" date="2021-06" db="EMBL/GenBank/DDBJ databases">
        <authorList>
            <person name="Kallberg Y."/>
            <person name="Tangrot J."/>
            <person name="Rosling A."/>
        </authorList>
    </citation>
    <scope>NUCLEOTIDE SEQUENCE</scope>
    <source>
        <strain evidence="18">MT106</strain>
    </source>
</reference>
<dbReference type="InterPro" id="IPR001094">
    <property type="entry name" value="Flavdoxin-like"/>
</dbReference>
<comment type="function">
    <text evidence="14">This enzyme is required for electron transfer from NADP to cytochrome P450 in microsomes. It can also provide electron transfer to heme oxygenase and cytochrome B5. Involved in ergosterol biosynthesis.</text>
</comment>
<keyword evidence="12 14" id="KW-1207">Sterol metabolism</keyword>
<dbReference type="PANTHER" id="PTHR19384:SF17">
    <property type="entry name" value="NADPH--CYTOCHROME P450 REDUCTASE"/>
    <property type="match status" value="1"/>
</dbReference>
<comment type="cofactor">
    <cofactor evidence="14">
        <name>FMN</name>
        <dbReference type="ChEBI" id="CHEBI:58210"/>
    </cofactor>
    <text evidence="14">Binds 1 FMN per monomer.</text>
</comment>
<feature type="domain" description="FAD-binding FR-type" evidence="17">
    <location>
        <begin position="283"/>
        <end position="534"/>
    </location>
</feature>
<dbReference type="PRINTS" id="PR00369">
    <property type="entry name" value="FLAVODOXIN"/>
</dbReference>
<protein>
    <recommendedName>
        <fullName evidence="14 15">NADPH--cytochrome P450 reductase</fullName>
        <shortName evidence="14">CPR</shortName>
        <shortName evidence="14">P450R</shortName>
        <ecNumber evidence="14 15">1.6.2.4</ecNumber>
    </recommendedName>
</protein>
<dbReference type="InterPro" id="IPR017927">
    <property type="entry name" value="FAD-bd_FR_type"/>
</dbReference>
<dbReference type="GO" id="GO:0050660">
    <property type="term" value="F:flavin adenine dinucleotide binding"/>
    <property type="evidence" value="ECO:0007669"/>
    <property type="project" value="UniProtKB-UniRule"/>
</dbReference>
<dbReference type="EC" id="1.6.2.4" evidence="14 15"/>
<dbReference type="Gene3D" id="2.40.30.10">
    <property type="entry name" value="Translation factors"/>
    <property type="match status" value="1"/>
</dbReference>
<comment type="cofactor">
    <cofactor evidence="14">
        <name>FAD</name>
        <dbReference type="ChEBI" id="CHEBI:57692"/>
    </cofactor>
    <text evidence="14">Binds 1 FAD per monomer.</text>
</comment>
<feature type="binding site" evidence="14">
    <location>
        <begin position="497"/>
        <end position="500"/>
    </location>
    <ligand>
        <name>FAD</name>
        <dbReference type="ChEBI" id="CHEBI:57692"/>
    </ligand>
</feature>
<organism evidence="18 19">
    <name type="scientific">Ambispora gerdemannii</name>
    <dbReference type="NCBI Taxonomy" id="144530"/>
    <lineage>
        <taxon>Eukaryota</taxon>
        <taxon>Fungi</taxon>
        <taxon>Fungi incertae sedis</taxon>
        <taxon>Mucoromycota</taxon>
        <taxon>Glomeromycotina</taxon>
        <taxon>Glomeromycetes</taxon>
        <taxon>Archaeosporales</taxon>
        <taxon>Ambisporaceae</taxon>
        <taxon>Ambispora</taxon>
    </lineage>
</organism>
<dbReference type="InterPro" id="IPR023208">
    <property type="entry name" value="P450R"/>
</dbReference>
<name>A0A9N8W350_9GLOM</name>
<dbReference type="InterPro" id="IPR017938">
    <property type="entry name" value="Riboflavin_synthase-like_b-brl"/>
</dbReference>
<sequence>MADNNQINEEEPLIDTFDVIILLAAGICGLLYFFREKLFTKQTEVPAPPPLTTLNRGLVKKKNKDFVQKMRDQDKNVILFYGSQTGTAEDYASRLAKEGAQRFGLRTLAVDVEDCDMALLDKFPKDCMAFFLMATYGEGEPTDDAVDFWELLNSELPEFSQGDAPEDKPLSNLRYVVFALGNKTYEHFNAVGRYIDKKLEELGANRVYVKGEGDDDGSLEEDFLGWKEDMWKAVCEAMNVDLNAVQPGARIPTYTIEELGEYDQTNVFYGEFNEKALSVNGMQNPYPSFIQRTRELFNATDRNCVHVELDITGSGLTYQSGDHVAIWPMNSEQDVYRLLKVLGLWEKRDKVVMVSSSDSSASKKHPFPVPTTYATIFRNYLDIHAPASRQFIATLANYIPTQEGRARLTTLGEDKEAYKTQVADAHLTLGELLESVAQSGKTLEEIPLDLIIETLPRLQCRYYSISSTPKVSPTSIHITATILSYHPSAAPTKTVYGLATNYLLQVHRKLENIEHPETAPYYLYSGPRNKFHDEKTNTIKLALHVRHTNFKLPRNLETPVIMVGPGTGIAPFRGFILERAKFKSEGESVGDTVLFYGCRKENEDFLYKDELRQAFAQLGDSGKLFTAFSREQEHKVYVQHRLMENADYIWKLLYDHGAFFYVCGDAKNMAHDVNDSLVRIAQKHGSMDEARATAYVKDLRNQGKYQEDVWS</sequence>
<keyword evidence="19" id="KW-1185">Reference proteome</keyword>
<dbReference type="PIRSF" id="PIRSF000208">
    <property type="entry name" value="P450R"/>
    <property type="match status" value="1"/>
</dbReference>
<keyword evidence="14" id="KW-0444">Lipid biosynthesis</keyword>
<evidence type="ECO:0000256" key="4">
    <source>
        <dbReference type="ARBA" id="ARBA00022824"/>
    </source>
</evidence>
<evidence type="ECO:0000256" key="3">
    <source>
        <dbReference type="ARBA" id="ARBA00022692"/>
    </source>
</evidence>
<dbReference type="GO" id="GO:0005741">
    <property type="term" value="C:mitochondrial outer membrane"/>
    <property type="evidence" value="ECO:0007669"/>
    <property type="project" value="UniProtKB-SubCell"/>
</dbReference>
<dbReference type="GO" id="GO:0010181">
    <property type="term" value="F:FMN binding"/>
    <property type="evidence" value="ECO:0007669"/>
    <property type="project" value="UniProtKB-UniRule"/>
</dbReference>
<dbReference type="InterPro" id="IPR008254">
    <property type="entry name" value="Flavodoxin/NO_synth"/>
</dbReference>
<dbReference type="PANTHER" id="PTHR19384">
    <property type="entry name" value="NITRIC OXIDE SYNTHASE-RELATED"/>
    <property type="match status" value="1"/>
</dbReference>
<dbReference type="GO" id="GO:0050661">
    <property type="term" value="F:NADP binding"/>
    <property type="evidence" value="ECO:0007669"/>
    <property type="project" value="UniProtKB-UniRule"/>
</dbReference>
<dbReference type="Pfam" id="PF00667">
    <property type="entry name" value="FAD_binding_1"/>
    <property type="match status" value="1"/>
</dbReference>
<dbReference type="Gene3D" id="3.40.50.80">
    <property type="entry name" value="Nucleotide-binding domain of ferredoxin-NADP reductase (FNR) module"/>
    <property type="match status" value="1"/>
</dbReference>
<feature type="binding site" evidence="14">
    <location>
        <begin position="134"/>
        <end position="137"/>
    </location>
    <ligand>
        <name>FMN</name>
        <dbReference type="ChEBI" id="CHEBI:58210"/>
    </ligand>
</feature>
<dbReference type="Pfam" id="PF00258">
    <property type="entry name" value="Flavodoxin_1"/>
    <property type="match status" value="1"/>
</dbReference>
<evidence type="ECO:0000256" key="2">
    <source>
        <dbReference type="ARBA" id="ARBA00022643"/>
    </source>
</evidence>